<dbReference type="Proteomes" id="UP000546806">
    <property type="component" value="Unassembled WGS sequence"/>
</dbReference>
<evidence type="ECO:0000313" key="1">
    <source>
        <dbReference type="EMBL" id="MBC2004676.1"/>
    </source>
</evidence>
<dbReference type="Pfam" id="PF05595">
    <property type="entry name" value="DUF771"/>
    <property type="match status" value="1"/>
</dbReference>
<evidence type="ECO:0000313" key="2">
    <source>
        <dbReference type="Proteomes" id="UP000546806"/>
    </source>
</evidence>
<gene>
    <name evidence="1" type="ORF">HCA78_12905</name>
</gene>
<dbReference type="AlphaFoldDB" id="A0A842CUC6"/>
<reference evidence="1 2" key="1">
    <citation type="submission" date="2020-03" db="EMBL/GenBank/DDBJ databases">
        <title>Soil Listeria distribution.</title>
        <authorList>
            <person name="Liao J."/>
            <person name="Wiedmann M."/>
        </authorList>
    </citation>
    <scope>NUCLEOTIDE SEQUENCE [LARGE SCALE GENOMIC DNA]</scope>
    <source>
        <strain evidence="1 2">FSL L7-0435</strain>
    </source>
</reference>
<dbReference type="EMBL" id="JAARWW010000005">
    <property type="protein sequence ID" value="MBC2004676.1"/>
    <property type="molecule type" value="Genomic_DNA"/>
</dbReference>
<protein>
    <submittedName>
        <fullName evidence="1">DUF771 domain-containing protein</fullName>
    </submittedName>
</protein>
<dbReference type="InterPro" id="IPR008489">
    <property type="entry name" value="DUF771"/>
</dbReference>
<name>A0A842CUC6_9LIST</name>
<dbReference type="RefSeq" id="WP_185533684.1">
    <property type="nucleotide sequence ID" value="NZ_JAARWW010000005.1"/>
</dbReference>
<comment type="caution">
    <text evidence="1">The sequence shown here is derived from an EMBL/GenBank/DDBJ whole genome shotgun (WGS) entry which is preliminary data.</text>
</comment>
<accession>A0A842CUC6</accession>
<sequence>MALIEINENEARNILKKLAIEILEEEGIVGTLWKMDRMRQECGGQSIDWVVGHICHHPYVRRHELAVKDGKSWIFKAKQIVEFLDMYFPELGVNHKRGGKAK</sequence>
<organism evidence="1 2">
    <name type="scientific">Listeria booriae</name>
    <dbReference type="NCBI Taxonomy" id="1552123"/>
    <lineage>
        <taxon>Bacteria</taxon>
        <taxon>Bacillati</taxon>
        <taxon>Bacillota</taxon>
        <taxon>Bacilli</taxon>
        <taxon>Bacillales</taxon>
        <taxon>Listeriaceae</taxon>
        <taxon>Listeria</taxon>
    </lineage>
</organism>
<proteinExistence type="predicted"/>